<dbReference type="EMBL" id="JAQYXP010000002">
    <property type="protein sequence ID" value="MEN3234693.1"/>
    <property type="molecule type" value="Genomic_DNA"/>
</dbReference>
<keyword evidence="2" id="KW-1185">Reference proteome</keyword>
<sequence>MGQRTIEFGWGAPSFAQQVPALSAKDAATADAFNQAIIRLSVHGLLSGAERDRAIKRTTRWIEDRLKPAARAALQKEEEGRG</sequence>
<accession>A0ABU9ZT15</accession>
<evidence type="ECO:0000313" key="2">
    <source>
        <dbReference type="Proteomes" id="UP001407347"/>
    </source>
</evidence>
<dbReference type="RefSeq" id="WP_346013005.1">
    <property type="nucleotide sequence ID" value="NZ_JAQYXP010000002.1"/>
</dbReference>
<proteinExistence type="predicted"/>
<name>A0ABU9ZT15_9HYPH</name>
<gene>
    <name evidence="1" type="ORF">PUR29_13920</name>
</gene>
<organism evidence="1 2">
    <name type="scientific">Methylobacterium ajmalii</name>
    <dbReference type="NCBI Taxonomy" id="2738439"/>
    <lineage>
        <taxon>Bacteria</taxon>
        <taxon>Pseudomonadati</taxon>
        <taxon>Pseudomonadota</taxon>
        <taxon>Alphaproteobacteria</taxon>
        <taxon>Hyphomicrobiales</taxon>
        <taxon>Methylobacteriaceae</taxon>
        <taxon>Methylobacterium</taxon>
    </lineage>
</organism>
<comment type="caution">
    <text evidence="1">The sequence shown here is derived from an EMBL/GenBank/DDBJ whole genome shotgun (WGS) entry which is preliminary data.</text>
</comment>
<evidence type="ECO:0000313" key="1">
    <source>
        <dbReference type="EMBL" id="MEN3234693.1"/>
    </source>
</evidence>
<dbReference type="Proteomes" id="UP001407347">
    <property type="component" value="Unassembled WGS sequence"/>
</dbReference>
<reference evidence="1 2" key="1">
    <citation type="journal article" date="2023" name="PLoS ONE">
        <title>Complete genome assembly of Hawai'i environmental nontuberculous mycobacteria reveals unexpected co-isolation with methylobacteria.</title>
        <authorList>
            <person name="Hendrix J."/>
            <person name="Epperson L.E."/>
            <person name="Tong E.I."/>
            <person name="Chan Y.L."/>
            <person name="Hasan N.A."/>
            <person name="Dawrs S.N."/>
            <person name="Norton G.J."/>
            <person name="Virdi R."/>
            <person name="Crooks J.L."/>
            <person name="Chan E.D."/>
            <person name="Honda J.R."/>
            <person name="Strong M."/>
        </authorList>
    </citation>
    <scope>NUCLEOTIDE SEQUENCE [LARGE SCALE GENOMIC DNA]</scope>
    <source>
        <strain evidence="1 2">NJH_HI04-1</strain>
    </source>
</reference>
<protein>
    <submittedName>
        <fullName evidence="1">Uncharacterized protein</fullName>
    </submittedName>
</protein>